<sequence>MPNNSSHIPAGAQRALQNFSNRTVNGQHITTICNEGTIIIPTDVGGGNNIAIYNDGTVDMPTGASGGKKTTKYSEPGKSNTTKRSRGNHDRSHRNHLRTRDETNGYDYRNDNAVYGYTNDAFNEPNPIANDWAEHGNYNGANGYHHGTSGGNQLIGTDHPWNNNNFGIHNAPGGQVSVPPGSTNGNNIAIYNAPTGKIVMPANVADTNNLAIHNAPNGKIIMPTSGADSSHKK</sequence>
<dbReference type="Proteomes" id="UP000836387">
    <property type="component" value="Unassembled WGS sequence"/>
</dbReference>
<comment type="caution">
    <text evidence="1">The sequence shown here is derived from an EMBL/GenBank/DDBJ whole genome shotgun (WGS) entry which is preliminary data.</text>
</comment>
<organism evidence="1 2">
    <name type="scientific">Clonostachys rosea f. rosea IK726</name>
    <dbReference type="NCBI Taxonomy" id="1349383"/>
    <lineage>
        <taxon>Eukaryota</taxon>
        <taxon>Fungi</taxon>
        <taxon>Dikarya</taxon>
        <taxon>Ascomycota</taxon>
        <taxon>Pezizomycotina</taxon>
        <taxon>Sordariomycetes</taxon>
        <taxon>Hypocreomycetidae</taxon>
        <taxon>Hypocreales</taxon>
        <taxon>Bionectriaceae</taxon>
        <taxon>Clonostachys</taxon>
    </lineage>
</organism>
<accession>A0ACA9T969</accession>
<dbReference type="EMBL" id="CADEHS020000002">
    <property type="protein sequence ID" value="CAG9937447.1"/>
    <property type="molecule type" value="Genomic_DNA"/>
</dbReference>
<keyword evidence="2" id="KW-1185">Reference proteome</keyword>
<evidence type="ECO:0000313" key="2">
    <source>
        <dbReference type="Proteomes" id="UP000836387"/>
    </source>
</evidence>
<gene>
    <name evidence="1" type="ORF">CRV2_00005858</name>
</gene>
<evidence type="ECO:0000313" key="1">
    <source>
        <dbReference type="EMBL" id="CAG9937447.1"/>
    </source>
</evidence>
<feature type="non-terminal residue" evidence="1">
    <location>
        <position position="233"/>
    </location>
</feature>
<protein>
    <submittedName>
        <fullName evidence="1">Uncharacterized protein</fullName>
    </submittedName>
</protein>
<reference evidence="1" key="2">
    <citation type="submission" date="2021-10" db="EMBL/GenBank/DDBJ databases">
        <authorList>
            <person name="Piombo E."/>
        </authorList>
    </citation>
    <scope>NUCLEOTIDE SEQUENCE</scope>
</reference>
<proteinExistence type="predicted"/>
<reference evidence="1" key="1">
    <citation type="submission" date="2020-04" db="EMBL/GenBank/DDBJ databases">
        <authorList>
            <person name="Broberg M."/>
        </authorList>
    </citation>
    <scope>NUCLEOTIDE SEQUENCE</scope>
</reference>
<name>A0ACA9T969_BIOOC</name>